<evidence type="ECO:0000259" key="2">
    <source>
        <dbReference type="Pfam" id="PF04195"/>
    </source>
</evidence>
<evidence type="ECO:0000256" key="1">
    <source>
        <dbReference type="SAM" id="MobiDB-lite"/>
    </source>
</evidence>
<feature type="domain" description="Transposase (putative) gypsy type" evidence="2">
    <location>
        <begin position="41"/>
        <end position="98"/>
    </location>
</feature>
<dbReference type="AlphaFoldDB" id="A0A371G660"/>
<gene>
    <name evidence="3" type="ORF">CR513_32691</name>
</gene>
<sequence length="416" mass="45511">MGSQFLCPSIDNGALWQGRASVLRRQGEEPFVYMYETVLADLGVVLPFEFFEADVLRMLGIAPSQLHPNGWAAIQAFKVVCLTLGVLPTTSIFLSHYTTRVGQSVGWVSLTPLPNTGLFTSYTASYKGFKSRFIKIKAAEVGHFCVDPRPLPLYWREPSKYKGLVRSQLPLEARVNLQILDSLPRGINYKDIVSWISSNNATLRLKSMLKKQGIDMADLIKKARLINDARSTGRKAPSAETAITTAEKKWAASLAEKDSTLVVEKLTAPAVSDKEAAKRKADSVSAEEAAAKKGKAAAAPSSPPVPIEPSPSSQEASLSVDQVLTFFTKDFNPFVFNQLKGAFLCIFHVEAFVAPLARPSENRPNGRFVYRPAMTIGKALEWTVDCDKKEYLGSQADGMCPLSQESQSRAGASLTN</sequence>
<protein>
    <recommendedName>
        <fullName evidence="2">Transposase (putative) gypsy type domain-containing protein</fullName>
    </recommendedName>
</protein>
<evidence type="ECO:0000313" key="3">
    <source>
        <dbReference type="EMBL" id="RDX86015.1"/>
    </source>
</evidence>
<evidence type="ECO:0000313" key="4">
    <source>
        <dbReference type="Proteomes" id="UP000257109"/>
    </source>
</evidence>
<dbReference type="PANTHER" id="PTHR31099:SF28">
    <property type="entry name" value="F5J5.12"/>
    <property type="match status" value="1"/>
</dbReference>
<reference evidence="3" key="1">
    <citation type="submission" date="2018-05" db="EMBL/GenBank/DDBJ databases">
        <title>Draft genome of Mucuna pruriens seed.</title>
        <authorList>
            <person name="Nnadi N.E."/>
            <person name="Vos R."/>
            <person name="Hasami M.H."/>
            <person name="Devisetty U.K."/>
            <person name="Aguiy J.C."/>
        </authorList>
    </citation>
    <scope>NUCLEOTIDE SEQUENCE [LARGE SCALE GENOMIC DNA]</scope>
    <source>
        <strain evidence="3">JCA_2017</strain>
    </source>
</reference>
<comment type="caution">
    <text evidence="3">The sequence shown here is derived from an EMBL/GenBank/DDBJ whole genome shotgun (WGS) entry which is preliminary data.</text>
</comment>
<dbReference type="PANTHER" id="PTHR31099">
    <property type="entry name" value="OS06G0165300 PROTEIN"/>
    <property type="match status" value="1"/>
</dbReference>
<proteinExistence type="predicted"/>
<feature type="non-terminal residue" evidence="3">
    <location>
        <position position="1"/>
    </location>
</feature>
<dbReference type="OrthoDB" id="1434603at2759"/>
<organism evidence="3 4">
    <name type="scientific">Mucuna pruriens</name>
    <name type="common">Velvet bean</name>
    <name type="synonym">Dolichos pruriens</name>
    <dbReference type="NCBI Taxonomy" id="157652"/>
    <lineage>
        <taxon>Eukaryota</taxon>
        <taxon>Viridiplantae</taxon>
        <taxon>Streptophyta</taxon>
        <taxon>Embryophyta</taxon>
        <taxon>Tracheophyta</taxon>
        <taxon>Spermatophyta</taxon>
        <taxon>Magnoliopsida</taxon>
        <taxon>eudicotyledons</taxon>
        <taxon>Gunneridae</taxon>
        <taxon>Pentapetalae</taxon>
        <taxon>rosids</taxon>
        <taxon>fabids</taxon>
        <taxon>Fabales</taxon>
        <taxon>Fabaceae</taxon>
        <taxon>Papilionoideae</taxon>
        <taxon>50 kb inversion clade</taxon>
        <taxon>NPAAA clade</taxon>
        <taxon>indigoferoid/millettioid clade</taxon>
        <taxon>Phaseoleae</taxon>
        <taxon>Mucuna</taxon>
    </lineage>
</organism>
<keyword evidence="4" id="KW-1185">Reference proteome</keyword>
<dbReference type="STRING" id="157652.A0A371G660"/>
<dbReference type="Pfam" id="PF04195">
    <property type="entry name" value="Transposase_28"/>
    <property type="match status" value="1"/>
</dbReference>
<dbReference type="InterPro" id="IPR007321">
    <property type="entry name" value="Transposase_28"/>
</dbReference>
<dbReference type="Proteomes" id="UP000257109">
    <property type="component" value="Unassembled WGS sequence"/>
</dbReference>
<dbReference type="EMBL" id="QJKJ01006639">
    <property type="protein sequence ID" value="RDX86015.1"/>
    <property type="molecule type" value="Genomic_DNA"/>
</dbReference>
<name>A0A371G660_MUCPR</name>
<feature type="region of interest" description="Disordered" evidence="1">
    <location>
        <begin position="277"/>
        <end position="314"/>
    </location>
</feature>
<accession>A0A371G660</accession>